<evidence type="ECO:0000313" key="6">
    <source>
        <dbReference type="EMBL" id="RZS80456.1"/>
    </source>
</evidence>
<comment type="subcellular location">
    <subcellularLocation>
        <location evidence="5">Cell inner membrane</location>
        <topology evidence="5">Multi-pass membrane protein</topology>
    </subcellularLocation>
</comment>
<organism evidence="6 7">
    <name type="scientific">Pigmentiphaga kullae</name>
    <dbReference type="NCBI Taxonomy" id="151784"/>
    <lineage>
        <taxon>Bacteria</taxon>
        <taxon>Pseudomonadati</taxon>
        <taxon>Pseudomonadota</taxon>
        <taxon>Betaproteobacteria</taxon>
        <taxon>Burkholderiales</taxon>
        <taxon>Alcaligenaceae</taxon>
        <taxon>Pigmentiphaga</taxon>
    </lineage>
</organism>
<name>A0A4Q7NBX0_9BURK</name>
<dbReference type="AlphaFoldDB" id="A0A4Q7NBX0"/>
<dbReference type="NCBIfam" id="NF001325">
    <property type="entry name" value="PRK00259.1-3"/>
    <property type="match status" value="1"/>
</dbReference>
<dbReference type="Pfam" id="PF04279">
    <property type="entry name" value="IspA"/>
    <property type="match status" value="1"/>
</dbReference>
<dbReference type="NCBIfam" id="NF001324">
    <property type="entry name" value="PRK00259.1-2"/>
    <property type="match status" value="1"/>
</dbReference>
<accession>A0A4Q7NBX0</accession>
<feature type="transmembrane region" description="Helical" evidence="5">
    <location>
        <begin position="117"/>
        <end position="139"/>
    </location>
</feature>
<feature type="transmembrane region" description="Helical" evidence="5">
    <location>
        <begin position="80"/>
        <end position="96"/>
    </location>
</feature>
<keyword evidence="2 5" id="KW-0812">Transmembrane</keyword>
<proteinExistence type="inferred from homology"/>
<sequence>MKLLFDLFPLVLFFAAYKFADIYVATGVAMAASVLQIVWLLVRRRKIEPMHWINLTIIVVFGGATLFLHDEVFIKWKPTVLYWLFAAVLGGGQWLFKRNFLRSMLGAQIQLPDPVWSRLNLAWVTFFAAVGGLNLYVAYNWPTETWVSFKVFGIFGLLLVFVVLQSLYLGRHMKPAQEASTADIAKRETDAGAERS</sequence>
<evidence type="ECO:0000256" key="1">
    <source>
        <dbReference type="ARBA" id="ARBA00022475"/>
    </source>
</evidence>
<dbReference type="PANTHER" id="PTHR36917:SF1">
    <property type="entry name" value="INNER MEMBRANE-SPANNING PROTEIN YCIB"/>
    <property type="match status" value="1"/>
</dbReference>
<comment type="function">
    <text evidence="5">Plays a role in cell envelope biogenesis, maintenance of cell envelope integrity and membrane homeostasis.</text>
</comment>
<dbReference type="RefSeq" id="WP_130358216.1">
    <property type="nucleotide sequence ID" value="NZ_SGXC01000002.1"/>
</dbReference>
<dbReference type="HAMAP" id="MF_00189">
    <property type="entry name" value="YciB"/>
    <property type="match status" value="1"/>
</dbReference>
<comment type="similarity">
    <text evidence="5">Belongs to the YciB family.</text>
</comment>
<dbReference type="NCBIfam" id="TIGR00997">
    <property type="entry name" value="ispZ"/>
    <property type="match status" value="1"/>
</dbReference>
<dbReference type="OrthoDB" id="9788219at2"/>
<feature type="transmembrane region" description="Helical" evidence="5">
    <location>
        <begin position="20"/>
        <end position="42"/>
    </location>
</feature>
<evidence type="ECO:0000256" key="2">
    <source>
        <dbReference type="ARBA" id="ARBA00022692"/>
    </source>
</evidence>
<dbReference type="InterPro" id="IPR006008">
    <property type="entry name" value="YciB"/>
</dbReference>
<protein>
    <recommendedName>
        <fullName evidence="5">Inner membrane-spanning protein YciB</fullName>
    </recommendedName>
</protein>
<dbReference type="GO" id="GO:0005886">
    <property type="term" value="C:plasma membrane"/>
    <property type="evidence" value="ECO:0007669"/>
    <property type="project" value="UniProtKB-SubCell"/>
</dbReference>
<dbReference type="Proteomes" id="UP000292445">
    <property type="component" value="Unassembled WGS sequence"/>
</dbReference>
<keyword evidence="3 5" id="KW-1133">Transmembrane helix</keyword>
<reference evidence="6 7" key="1">
    <citation type="submission" date="2019-02" db="EMBL/GenBank/DDBJ databases">
        <title>Genomic Encyclopedia of Type Strains, Phase IV (KMG-IV): sequencing the most valuable type-strain genomes for metagenomic binning, comparative biology and taxonomic classification.</title>
        <authorList>
            <person name="Goeker M."/>
        </authorList>
    </citation>
    <scope>NUCLEOTIDE SEQUENCE [LARGE SCALE GENOMIC DNA]</scope>
    <source>
        <strain evidence="6 7">K24</strain>
    </source>
</reference>
<feature type="transmembrane region" description="Helical" evidence="5">
    <location>
        <begin position="151"/>
        <end position="170"/>
    </location>
</feature>
<keyword evidence="7" id="KW-1185">Reference proteome</keyword>
<keyword evidence="5" id="KW-0997">Cell inner membrane</keyword>
<dbReference type="PANTHER" id="PTHR36917">
    <property type="entry name" value="INTRACELLULAR SEPTATION PROTEIN A-RELATED"/>
    <property type="match status" value="1"/>
</dbReference>
<evidence type="ECO:0000256" key="5">
    <source>
        <dbReference type="HAMAP-Rule" id="MF_00189"/>
    </source>
</evidence>
<evidence type="ECO:0000313" key="7">
    <source>
        <dbReference type="Proteomes" id="UP000292445"/>
    </source>
</evidence>
<feature type="transmembrane region" description="Helical" evidence="5">
    <location>
        <begin position="49"/>
        <end position="68"/>
    </location>
</feature>
<dbReference type="EMBL" id="SGXC01000002">
    <property type="protein sequence ID" value="RZS80456.1"/>
    <property type="molecule type" value="Genomic_DNA"/>
</dbReference>
<gene>
    <name evidence="5" type="primary">yciB</name>
    <name evidence="6" type="ORF">EV675_3058</name>
</gene>
<comment type="caution">
    <text evidence="6">The sequence shown here is derived from an EMBL/GenBank/DDBJ whole genome shotgun (WGS) entry which is preliminary data.</text>
</comment>
<evidence type="ECO:0000256" key="4">
    <source>
        <dbReference type="ARBA" id="ARBA00023136"/>
    </source>
</evidence>
<evidence type="ECO:0000256" key="3">
    <source>
        <dbReference type="ARBA" id="ARBA00022989"/>
    </source>
</evidence>
<keyword evidence="1 5" id="KW-1003">Cell membrane</keyword>
<keyword evidence="4 5" id="KW-0472">Membrane</keyword>